<keyword evidence="2" id="KW-1185">Reference proteome</keyword>
<comment type="caution">
    <text evidence="1">The sequence shown here is derived from an EMBL/GenBank/DDBJ whole genome shotgun (WGS) entry which is preliminary data.</text>
</comment>
<name>A0A2P6SC56_ROSCH</name>
<accession>A0A2P6SC56</accession>
<sequence length="112" mass="12954">MHLLSIRKAYLSDQSHSSSLKDHYGQRNYCIVSNLEAEFHRTCCYTVAGVSKTLVIIRQQYSVWLHSFPRCMNTIKGHRDAFRLGPNTSCLKPNIVSLIISRLYYTITLIFL</sequence>
<dbReference type="EMBL" id="PDCK01000039">
    <property type="protein sequence ID" value="PRQ56254.1"/>
    <property type="molecule type" value="Genomic_DNA"/>
</dbReference>
<gene>
    <name evidence="1" type="ORF">RchiOBHm_Chr1g0333761</name>
</gene>
<dbReference type="Proteomes" id="UP000238479">
    <property type="component" value="Chromosome 1"/>
</dbReference>
<proteinExistence type="predicted"/>
<dbReference type="Gramene" id="PRQ56254">
    <property type="protein sequence ID" value="PRQ56254"/>
    <property type="gene ID" value="RchiOBHm_Chr1g0333761"/>
</dbReference>
<protein>
    <submittedName>
        <fullName evidence="1">Uncharacterized protein</fullName>
    </submittedName>
</protein>
<organism evidence="1 2">
    <name type="scientific">Rosa chinensis</name>
    <name type="common">China rose</name>
    <dbReference type="NCBI Taxonomy" id="74649"/>
    <lineage>
        <taxon>Eukaryota</taxon>
        <taxon>Viridiplantae</taxon>
        <taxon>Streptophyta</taxon>
        <taxon>Embryophyta</taxon>
        <taxon>Tracheophyta</taxon>
        <taxon>Spermatophyta</taxon>
        <taxon>Magnoliopsida</taxon>
        <taxon>eudicotyledons</taxon>
        <taxon>Gunneridae</taxon>
        <taxon>Pentapetalae</taxon>
        <taxon>rosids</taxon>
        <taxon>fabids</taxon>
        <taxon>Rosales</taxon>
        <taxon>Rosaceae</taxon>
        <taxon>Rosoideae</taxon>
        <taxon>Rosoideae incertae sedis</taxon>
        <taxon>Rosa</taxon>
    </lineage>
</organism>
<evidence type="ECO:0000313" key="1">
    <source>
        <dbReference type="EMBL" id="PRQ56254.1"/>
    </source>
</evidence>
<dbReference type="AlphaFoldDB" id="A0A2P6SC56"/>
<evidence type="ECO:0000313" key="2">
    <source>
        <dbReference type="Proteomes" id="UP000238479"/>
    </source>
</evidence>
<reference evidence="1 2" key="1">
    <citation type="journal article" date="2018" name="Nat. Genet.">
        <title>The Rosa genome provides new insights in the design of modern roses.</title>
        <authorList>
            <person name="Bendahmane M."/>
        </authorList>
    </citation>
    <scope>NUCLEOTIDE SEQUENCE [LARGE SCALE GENOMIC DNA]</scope>
    <source>
        <strain evidence="2">cv. Old Blush</strain>
    </source>
</reference>